<keyword evidence="1" id="KW-0732">Signal</keyword>
<reference evidence="4" key="1">
    <citation type="submission" date="2022-12" db="EMBL/GenBank/DDBJ databases">
        <title>Complete genome sequence of an Australian strain of Rouxiella badensis DAR84756 and resolution of the R. badensis DSM100043 and R. chamberiensis DSM28324 genomes.</title>
        <authorList>
            <person name="Paul S."/>
            <person name="Anderson P.J."/>
            <person name="Maynard G."/>
            <person name="Dyall-Smith M."/>
            <person name="Kudinha T."/>
        </authorList>
    </citation>
    <scope>NUCLEOTIDE SEQUENCE</scope>
    <source>
        <strain evidence="4">DSM 28324</strain>
    </source>
</reference>
<proteinExistence type="predicted"/>
<feature type="signal peptide" evidence="1">
    <location>
        <begin position="1"/>
        <end position="21"/>
    </location>
</feature>
<dbReference type="Pfam" id="PF12571">
    <property type="entry name" value="Phage_tail_fib"/>
    <property type="match status" value="1"/>
</dbReference>
<feature type="domain" description="Putative tail fiber protein gp53-like C-terminal" evidence="3">
    <location>
        <begin position="308"/>
        <end position="377"/>
    </location>
</feature>
<dbReference type="Gene3D" id="2.60.40.3940">
    <property type="match status" value="1"/>
</dbReference>
<dbReference type="Pfam" id="PF21882">
    <property type="entry name" value="Gp53-like_C"/>
    <property type="match status" value="1"/>
</dbReference>
<evidence type="ECO:0000259" key="2">
    <source>
        <dbReference type="Pfam" id="PF12571"/>
    </source>
</evidence>
<evidence type="ECO:0000313" key="5">
    <source>
        <dbReference type="Proteomes" id="UP001164712"/>
    </source>
</evidence>
<evidence type="ECO:0000313" key="4">
    <source>
        <dbReference type="EMBL" id="WAT01039.1"/>
    </source>
</evidence>
<dbReference type="InterPro" id="IPR022225">
    <property type="entry name" value="Phage_tail_fibre_N"/>
</dbReference>
<name>A0ABY7HNV2_9GAMM</name>
<feature type="domain" description="Phage tail fibre protein N-terminal" evidence="2">
    <location>
        <begin position="1"/>
        <end position="150"/>
    </location>
</feature>
<keyword evidence="5" id="KW-1185">Reference proteome</keyword>
<evidence type="ECO:0000259" key="3">
    <source>
        <dbReference type="Pfam" id="PF21882"/>
    </source>
</evidence>
<gene>
    <name evidence="4" type="ORF">O1V66_20135</name>
</gene>
<feature type="chain" id="PRO_5045897658" evidence="1">
    <location>
        <begin position="22"/>
        <end position="401"/>
    </location>
</feature>
<dbReference type="PANTHER" id="PTHR35191">
    <property type="entry name" value="PROPHAGE SIDE TAIL FIBER PROTEIN HOMOLOG STFQ-RELATED"/>
    <property type="match status" value="1"/>
</dbReference>
<protein>
    <submittedName>
        <fullName evidence="4">Phage tail protein</fullName>
    </submittedName>
</protein>
<dbReference type="RefSeq" id="WP_082051049.1">
    <property type="nucleotide sequence ID" value="NZ_CP114058.1"/>
</dbReference>
<dbReference type="EMBL" id="CP114058">
    <property type="protein sequence ID" value="WAT01039.1"/>
    <property type="molecule type" value="Genomic_DNA"/>
</dbReference>
<dbReference type="InterPro" id="IPR051934">
    <property type="entry name" value="Phage_Tail_Fiber_Structural"/>
</dbReference>
<evidence type="ECO:0000256" key="1">
    <source>
        <dbReference type="SAM" id="SignalP"/>
    </source>
</evidence>
<organism evidence="4 5">
    <name type="scientific">Rouxiella chamberiensis</name>
    <dbReference type="NCBI Taxonomy" id="1513468"/>
    <lineage>
        <taxon>Bacteria</taxon>
        <taxon>Pseudomonadati</taxon>
        <taxon>Pseudomonadota</taxon>
        <taxon>Gammaproteobacteria</taxon>
        <taxon>Enterobacterales</taxon>
        <taxon>Yersiniaceae</taxon>
        <taxon>Rouxiella</taxon>
    </lineage>
</organism>
<accession>A0ABY7HNV2</accession>
<dbReference type="PANTHER" id="PTHR35191:SF1">
    <property type="entry name" value="PROPHAGE SIDE TAIL FIBER PROTEIN HOMOLOG STFQ-RELATED"/>
    <property type="match status" value="1"/>
</dbReference>
<dbReference type="InterPro" id="IPR054075">
    <property type="entry name" value="Gp53-like_C"/>
</dbReference>
<dbReference type="Proteomes" id="UP001164712">
    <property type="component" value="Chromosome"/>
</dbReference>
<sequence>MTAKYFALLTTLGAAKLANMAALGTKLQITQMAVGDGNGTLPTPNPSQTALVSEKRRAAINTLSVDAANSSQIIAEQIIPENEGGFWIREIGLFDSNGTLIAVANCPETYKPLLQEGSGRTQTVRMILIVNSTDTVTLKVDPSVVLATRQYVDDQNTQVSKHLDELVAQHVSDPNPHPQYAFKESPQFTGVPTAPTASEGNNSTQLATTAYVRKALSALVDGSPDALDTLNELAAALGDDPNFSTTMLNKVAEKMAKEQNGADIVDVEKFRGNLGLGDAAVKTVGTGVNQIPDMGSYGFLKAGNGYQKFPSGLILQWASGVCDANGIMTVSLPTAFKSQMCGGVANEANPTGWSPTNVTVWGFDLSGSTVTTAVARVRNVLSSGGPTTQNGLSGRILVWGY</sequence>